<name>A0A1X7P0N0_9EURY</name>
<reference evidence="3" key="1">
    <citation type="submission" date="2017-04" db="EMBL/GenBank/DDBJ databases">
        <authorList>
            <person name="Varghese N."/>
            <person name="Submissions S."/>
        </authorList>
    </citation>
    <scope>NUCLEOTIDE SEQUENCE [LARGE SCALE GENOMIC DNA]</scope>
    <source>
        <strain evidence="3">FDF-1</strain>
    </source>
</reference>
<gene>
    <name evidence="2" type="ORF">SAMN06264941_1956</name>
</gene>
<proteinExistence type="predicted"/>
<dbReference type="GO" id="GO:0008168">
    <property type="term" value="F:methyltransferase activity"/>
    <property type="evidence" value="ECO:0007669"/>
    <property type="project" value="UniProtKB-KW"/>
</dbReference>
<feature type="coiled-coil region" evidence="1">
    <location>
        <begin position="426"/>
        <end position="453"/>
    </location>
</feature>
<dbReference type="GO" id="GO:0032259">
    <property type="term" value="P:methylation"/>
    <property type="evidence" value="ECO:0007669"/>
    <property type="project" value="UniProtKB-KW"/>
</dbReference>
<evidence type="ECO:0000313" key="2">
    <source>
        <dbReference type="EMBL" id="SMH43686.1"/>
    </source>
</evidence>
<keyword evidence="1" id="KW-0175">Coiled coil</keyword>
<dbReference type="AlphaFoldDB" id="A0A1X7P0N0"/>
<dbReference type="InterPro" id="IPR021079">
    <property type="entry name" value="MeOH-cob_MeTrfase_bsu"/>
</dbReference>
<keyword evidence="3" id="KW-1185">Reference proteome</keyword>
<dbReference type="NCBIfam" id="NF040651">
    <property type="entry name" value="MtaB_Meth"/>
    <property type="match status" value="1"/>
</dbReference>
<protein>
    <submittedName>
        <fullName evidence="2">Methanol:corrinoid methyltransferase</fullName>
    </submittedName>
</protein>
<sequence length="472" mass="51936">MLSINTKETHIVSVKHYSSMEYDNFEDLLFGHSKYPVKTGLDLEIGAGYTTAEINYAPRPGAAENKATLVNEYERITRDIMERMVQVGFPSVVLETEHVQQMTHNPEWGADIATAQKAIMEEYHDEYGIKCALRHTVGDIRGNRESIDLRGDAYSRILESFEQVASSGADMLSIESLGGKEVFDHSILRNDMRGVIFSVGILGAFDVEYIWKDICNIAKKNKVVPAGDTACAQANTAMFVAGGLLDFKLSHSAASVVRAISASRSLAAYEAGAVGPGKDCGYENNIIKAITGYPISQEGKGSTCAHSDLMGNMAMQCCDLWSNESVEYRGDFGGTTVQCWGETLSYDCSMMNTALEAGVGKTLRDVLMVSDRYRDPQAFILSYDNAYRIGEVITAHPDDLYLRAKEAGMKACELIESGSEGFLELSKFEKATIKKAQNDLKSLDENMESFICNCLHTYSSEVDTFNPSNYGL</sequence>
<keyword evidence="2" id="KW-0489">Methyltransferase</keyword>
<dbReference type="Pfam" id="PF12176">
    <property type="entry name" value="MtaB"/>
    <property type="match status" value="1"/>
</dbReference>
<dbReference type="Proteomes" id="UP000193969">
    <property type="component" value="Unassembled WGS sequence"/>
</dbReference>
<evidence type="ECO:0000256" key="1">
    <source>
        <dbReference type="SAM" id="Coils"/>
    </source>
</evidence>
<evidence type="ECO:0000313" key="3">
    <source>
        <dbReference type="Proteomes" id="UP000193969"/>
    </source>
</evidence>
<dbReference type="EMBL" id="FXBN01000004">
    <property type="protein sequence ID" value="SMH43686.1"/>
    <property type="molecule type" value="Genomic_DNA"/>
</dbReference>
<accession>A0A1X7P0N0</accession>
<keyword evidence="2" id="KW-0808">Transferase</keyword>
<organism evidence="2 3">
    <name type="scientific">Methanohalophilus portucalensis FDF-1</name>
    <dbReference type="NCBI Taxonomy" id="523843"/>
    <lineage>
        <taxon>Archaea</taxon>
        <taxon>Methanobacteriati</taxon>
        <taxon>Methanobacteriota</taxon>
        <taxon>Stenosarchaea group</taxon>
        <taxon>Methanomicrobia</taxon>
        <taxon>Methanosarcinales</taxon>
        <taxon>Methanosarcinaceae</taxon>
        <taxon>Methanohalophilus</taxon>
    </lineage>
</organism>